<comment type="caution">
    <text evidence="1">The sequence shown here is derived from an EMBL/GenBank/DDBJ whole genome shotgun (WGS) entry which is preliminary data.</text>
</comment>
<evidence type="ECO:0000313" key="1">
    <source>
        <dbReference type="EMBL" id="GAJ04276.1"/>
    </source>
</evidence>
<organism evidence="1">
    <name type="scientific">marine sediment metagenome</name>
    <dbReference type="NCBI Taxonomy" id="412755"/>
    <lineage>
        <taxon>unclassified sequences</taxon>
        <taxon>metagenomes</taxon>
        <taxon>ecological metagenomes</taxon>
    </lineage>
</organism>
<reference evidence="1" key="1">
    <citation type="journal article" date="2014" name="Front. Microbiol.">
        <title>High frequency of phylogenetically diverse reductive dehalogenase-homologous genes in deep subseafloor sedimentary metagenomes.</title>
        <authorList>
            <person name="Kawai M."/>
            <person name="Futagami T."/>
            <person name="Toyoda A."/>
            <person name="Takaki Y."/>
            <person name="Nishi S."/>
            <person name="Hori S."/>
            <person name="Arai W."/>
            <person name="Tsubouchi T."/>
            <person name="Morono Y."/>
            <person name="Uchiyama I."/>
            <person name="Ito T."/>
            <person name="Fujiyama A."/>
            <person name="Inagaki F."/>
            <person name="Takami H."/>
        </authorList>
    </citation>
    <scope>NUCLEOTIDE SEQUENCE</scope>
    <source>
        <strain evidence="1">Expedition CK06-06</strain>
    </source>
</reference>
<gene>
    <name evidence="1" type="ORF">S12H4_46627</name>
</gene>
<name>X1UWK1_9ZZZZ</name>
<accession>X1UWK1</accession>
<proteinExistence type="predicted"/>
<protein>
    <submittedName>
        <fullName evidence="1">Uncharacterized protein</fullName>
    </submittedName>
</protein>
<dbReference type="AlphaFoldDB" id="X1UWK1"/>
<sequence length="228" mass="24601">MRIIPYHLMPQAIVTGGLHGRARGNVNGIVYGAARTRIGKVVTAREYVYPSITEDEKVVKQRLIFKCALHAVQYLGATLWEDTFDRSIGQLPGFQSMMSIILKNSDRDTRDLGIPPNTPLGNLFIPGIDCITHTVTAGSITCTWDTGLGLNGTDDDLFQIFGVEKVGSEEGVRGAVDFAAEAVRSLGTLDIPTGSSGTDWIVGCFFKGAGVAAGKLSICRWYEVTSMV</sequence>
<dbReference type="EMBL" id="BARW01028954">
    <property type="protein sequence ID" value="GAJ04276.1"/>
    <property type="molecule type" value="Genomic_DNA"/>
</dbReference>